<organism evidence="1 2">
    <name type="scientific">Protea cynaroides</name>
    <dbReference type="NCBI Taxonomy" id="273540"/>
    <lineage>
        <taxon>Eukaryota</taxon>
        <taxon>Viridiplantae</taxon>
        <taxon>Streptophyta</taxon>
        <taxon>Embryophyta</taxon>
        <taxon>Tracheophyta</taxon>
        <taxon>Spermatophyta</taxon>
        <taxon>Magnoliopsida</taxon>
        <taxon>Proteales</taxon>
        <taxon>Proteaceae</taxon>
        <taxon>Protea</taxon>
    </lineage>
</organism>
<gene>
    <name evidence="1" type="ORF">NE237_027131</name>
</gene>
<evidence type="ECO:0000313" key="2">
    <source>
        <dbReference type="Proteomes" id="UP001141806"/>
    </source>
</evidence>
<protein>
    <submittedName>
        <fullName evidence="1">Uncharacterized protein</fullName>
    </submittedName>
</protein>
<accession>A0A9Q0JRL8</accession>
<dbReference type="Proteomes" id="UP001141806">
    <property type="component" value="Unassembled WGS sequence"/>
</dbReference>
<keyword evidence="2" id="KW-1185">Reference proteome</keyword>
<sequence>MWEREILKLGFGVPNADCRLPIVDCYCKPFFSFSISFPSISSLLRFPYSIQMLCRNEHSSFGQPLSSLSNGPFLRFIEGITAQAEIDEWRKPYKLKLKNGGAKNQKKFLNEIALTVMTMPPNTFPSIGTLVGNNEGPLRLRS</sequence>
<reference evidence="1" key="1">
    <citation type="journal article" date="2023" name="Plant J.">
        <title>The genome of the king protea, Protea cynaroides.</title>
        <authorList>
            <person name="Chang J."/>
            <person name="Duong T.A."/>
            <person name="Schoeman C."/>
            <person name="Ma X."/>
            <person name="Roodt D."/>
            <person name="Barker N."/>
            <person name="Li Z."/>
            <person name="Van de Peer Y."/>
            <person name="Mizrachi E."/>
        </authorList>
    </citation>
    <scope>NUCLEOTIDE SEQUENCE</scope>
    <source>
        <tissue evidence="1">Young leaves</tissue>
    </source>
</reference>
<dbReference type="EMBL" id="JAMYWD010000012">
    <property type="protein sequence ID" value="KAJ4950299.1"/>
    <property type="molecule type" value="Genomic_DNA"/>
</dbReference>
<dbReference type="AlphaFoldDB" id="A0A9Q0JRL8"/>
<proteinExistence type="predicted"/>
<comment type="caution">
    <text evidence="1">The sequence shown here is derived from an EMBL/GenBank/DDBJ whole genome shotgun (WGS) entry which is preliminary data.</text>
</comment>
<name>A0A9Q0JRL8_9MAGN</name>
<evidence type="ECO:0000313" key="1">
    <source>
        <dbReference type="EMBL" id="KAJ4950299.1"/>
    </source>
</evidence>